<dbReference type="RefSeq" id="WP_377488938.1">
    <property type="nucleotide sequence ID" value="NZ_JBHUOX010000020.1"/>
</dbReference>
<feature type="transmembrane region" description="Helical" evidence="9">
    <location>
        <begin position="44"/>
        <end position="62"/>
    </location>
</feature>
<evidence type="ECO:0000313" key="10">
    <source>
        <dbReference type="EMBL" id="MFD3002814.1"/>
    </source>
</evidence>
<comment type="subcellular location">
    <subcellularLocation>
        <location evidence="1">Cell membrane</location>
        <topology evidence="1">Multi-pass membrane protein</topology>
    </subcellularLocation>
</comment>
<dbReference type="EMBL" id="JBHUOX010000020">
    <property type="protein sequence ID" value="MFD3002814.1"/>
    <property type="molecule type" value="Genomic_DNA"/>
</dbReference>
<name>A0ABW6C0M8_9BACT</name>
<evidence type="ECO:0000313" key="11">
    <source>
        <dbReference type="Proteomes" id="UP001597641"/>
    </source>
</evidence>
<keyword evidence="6" id="KW-0406">Ion transport</keyword>
<comment type="similarity">
    <text evidence="8">Belongs to the anion channel-forming bestrophin (TC 1.A.46) family.</text>
</comment>
<comment type="caution">
    <text evidence="10">The sequence shown here is derived from an EMBL/GenBank/DDBJ whole genome shotgun (WGS) entry which is preliminary data.</text>
</comment>
<reference evidence="11" key="1">
    <citation type="journal article" date="2019" name="Int. J. Syst. Evol. Microbiol.">
        <title>The Global Catalogue of Microorganisms (GCM) 10K type strain sequencing project: providing services to taxonomists for standard genome sequencing and annotation.</title>
        <authorList>
            <consortium name="The Broad Institute Genomics Platform"/>
            <consortium name="The Broad Institute Genome Sequencing Center for Infectious Disease"/>
            <person name="Wu L."/>
            <person name="Ma J."/>
        </authorList>
    </citation>
    <scope>NUCLEOTIDE SEQUENCE [LARGE SCALE GENOMIC DNA]</scope>
    <source>
        <strain evidence="11">KCTC 23984</strain>
    </source>
</reference>
<evidence type="ECO:0000256" key="9">
    <source>
        <dbReference type="SAM" id="Phobius"/>
    </source>
</evidence>
<accession>A0ABW6C0M8</accession>
<evidence type="ECO:0000256" key="5">
    <source>
        <dbReference type="ARBA" id="ARBA00022989"/>
    </source>
</evidence>
<keyword evidence="11" id="KW-1185">Reference proteome</keyword>
<evidence type="ECO:0000256" key="8">
    <source>
        <dbReference type="ARBA" id="ARBA00034708"/>
    </source>
</evidence>
<protein>
    <submittedName>
        <fullName evidence="10">Bestrophin family ion channel</fullName>
    </submittedName>
</protein>
<keyword evidence="4 9" id="KW-0812">Transmembrane</keyword>
<sequence length="127" mass="15039">MLIEKRVPARYIFNKIKDNVFRVLLFSVVFHLIKHFFADYLPVIPFQLPAVLGTSISLLLAFRLNQSYDRWWEARKVWGAIVNDSRSLVLQLKAFIKDEYLYLDEGHTLLNKMSLRQIAWCYCLASR</sequence>
<keyword evidence="7 9" id="KW-0472">Membrane</keyword>
<keyword evidence="3" id="KW-1003">Cell membrane</keyword>
<dbReference type="PANTHER" id="PTHR33281:SF19">
    <property type="entry name" value="VOLTAGE-DEPENDENT ANION CHANNEL-FORMING PROTEIN YNEE"/>
    <property type="match status" value="1"/>
</dbReference>
<keyword evidence="5 9" id="KW-1133">Transmembrane helix</keyword>
<keyword evidence="2" id="KW-0813">Transport</keyword>
<evidence type="ECO:0000256" key="6">
    <source>
        <dbReference type="ARBA" id="ARBA00023065"/>
    </source>
</evidence>
<dbReference type="PANTHER" id="PTHR33281">
    <property type="entry name" value="UPF0187 PROTEIN YNEE"/>
    <property type="match status" value="1"/>
</dbReference>
<feature type="transmembrane region" description="Helical" evidence="9">
    <location>
        <begin position="20"/>
        <end position="38"/>
    </location>
</feature>
<evidence type="ECO:0000256" key="7">
    <source>
        <dbReference type="ARBA" id="ARBA00023136"/>
    </source>
</evidence>
<evidence type="ECO:0000256" key="4">
    <source>
        <dbReference type="ARBA" id="ARBA00022692"/>
    </source>
</evidence>
<gene>
    <name evidence="10" type="ORF">ACFS7Z_20770</name>
</gene>
<proteinExistence type="inferred from homology"/>
<evidence type="ECO:0000256" key="1">
    <source>
        <dbReference type="ARBA" id="ARBA00004651"/>
    </source>
</evidence>
<dbReference type="Pfam" id="PF25539">
    <property type="entry name" value="Bestrophin_2"/>
    <property type="match status" value="1"/>
</dbReference>
<organism evidence="10 11">
    <name type="scientific">Pontibacter toksunensis</name>
    <dbReference type="NCBI Taxonomy" id="1332631"/>
    <lineage>
        <taxon>Bacteria</taxon>
        <taxon>Pseudomonadati</taxon>
        <taxon>Bacteroidota</taxon>
        <taxon>Cytophagia</taxon>
        <taxon>Cytophagales</taxon>
        <taxon>Hymenobacteraceae</taxon>
        <taxon>Pontibacter</taxon>
    </lineage>
</organism>
<dbReference type="InterPro" id="IPR044669">
    <property type="entry name" value="YneE/VCCN1/2-like"/>
</dbReference>
<evidence type="ECO:0000256" key="2">
    <source>
        <dbReference type="ARBA" id="ARBA00022448"/>
    </source>
</evidence>
<evidence type="ECO:0000256" key="3">
    <source>
        <dbReference type="ARBA" id="ARBA00022475"/>
    </source>
</evidence>
<dbReference type="Proteomes" id="UP001597641">
    <property type="component" value="Unassembled WGS sequence"/>
</dbReference>